<name>G5A671_PHYSP</name>
<protein>
    <submittedName>
        <fullName evidence="4">Uncharacterized protein</fullName>
    </submittedName>
</protein>
<dbReference type="Pfam" id="PF20681">
    <property type="entry name" value="DUF6818"/>
    <property type="match status" value="1"/>
</dbReference>
<dbReference type="InterPro" id="IPR046341">
    <property type="entry name" value="SET_dom_sf"/>
</dbReference>
<evidence type="ECO:0000259" key="2">
    <source>
        <dbReference type="Pfam" id="PF00856"/>
    </source>
</evidence>
<dbReference type="Proteomes" id="UP000002640">
    <property type="component" value="Unassembled WGS sequence"/>
</dbReference>
<evidence type="ECO:0000313" key="4">
    <source>
        <dbReference type="EMBL" id="EGZ08826.1"/>
    </source>
</evidence>
<feature type="compositionally biased region" description="Basic and acidic residues" evidence="1">
    <location>
        <begin position="57"/>
        <end position="101"/>
    </location>
</feature>
<feature type="compositionally biased region" description="Polar residues" evidence="1">
    <location>
        <begin position="241"/>
        <end position="250"/>
    </location>
</feature>
<dbReference type="KEGG" id="psoj:PHYSODRAFT_339251"/>
<dbReference type="PANTHER" id="PTHR34409:SF1">
    <property type="entry name" value="MYB-LIKE DOMAIN-CONTAINING PROTEIN"/>
    <property type="match status" value="1"/>
</dbReference>
<keyword evidence="5" id="KW-1185">Reference proteome</keyword>
<feature type="compositionally biased region" description="Low complexity" evidence="1">
    <location>
        <begin position="252"/>
        <end position="262"/>
    </location>
</feature>
<evidence type="ECO:0000259" key="3">
    <source>
        <dbReference type="Pfam" id="PF20681"/>
    </source>
</evidence>
<dbReference type="EMBL" id="JH159160">
    <property type="protein sequence ID" value="EGZ08826.1"/>
    <property type="molecule type" value="Genomic_DNA"/>
</dbReference>
<feature type="compositionally biased region" description="Basic and acidic residues" evidence="1">
    <location>
        <begin position="432"/>
        <end position="447"/>
    </location>
</feature>
<feature type="region of interest" description="Disordered" evidence="1">
    <location>
        <begin position="57"/>
        <end position="109"/>
    </location>
</feature>
<sequence length="453" mass="49821">MRQRPERPTFPVCVAINGENMGGLMRFVNHSCQPVAKFVEVANGRRTTVVVASMQDIHRGEEVTTPKTRERAKEGAGRESKQGEERDQREGGGSEVKEMPKHSGTTNYSTADVGRLLTLVEKMLPLGRDEWERLAMTYNANRPRGSPERDFESLRRKFKVLHSTRKPTGVQEIPPLIKKAKEVKRAIDDKANVVEMDDEADNDQPDFYFEVDPDDSFYEGGDGEGEGESPGSDESAEDESTAFSRSSSRGALQDLLSSPLTTDDLDELARTPRPAHVRAAPSTRRADSGGLPPPRKTAVTAPSSDASQQPSTQGAAAVTNRDAAEAANYPKLHKTSNRLGGVDLAGFRDTVGAKRAHEEDKHTAEASYAKAKRIRAMNATTALKTNNMRGGILETLLLLREESERKVDARRAEEDQRRRDEKAANEACVLEAKTEAETRRREGEAGERGPCAP</sequence>
<gene>
    <name evidence="4" type="ORF">PHYSODRAFT_339251</name>
</gene>
<feature type="compositionally biased region" description="Acidic residues" evidence="1">
    <location>
        <begin position="195"/>
        <end position="227"/>
    </location>
</feature>
<feature type="domain" description="SET" evidence="2">
    <location>
        <begin position="13"/>
        <end position="64"/>
    </location>
</feature>
<organism evidence="4 5">
    <name type="scientific">Phytophthora sojae (strain P6497)</name>
    <name type="common">Soybean stem and root rot agent</name>
    <name type="synonym">Phytophthora megasperma f. sp. glycines</name>
    <dbReference type="NCBI Taxonomy" id="1094619"/>
    <lineage>
        <taxon>Eukaryota</taxon>
        <taxon>Sar</taxon>
        <taxon>Stramenopiles</taxon>
        <taxon>Oomycota</taxon>
        <taxon>Peronosporomycetes</taxon>
        <taxon>Peronosporales</taxon>
        <taxon>Peronosporaceae</taxon>
        <taxon>Phytophthora</taxon>
    </lineage>
</organism>
<feature type="domain" description="DUF6818" evidence="3">
    <location>
        <begin position="125"/>
        <end position="204"/>
    </location>
</feature>
<feature type="compositionally biased region" description="Polar residues" evidence="1">
    <location>
        <begin position="300"/>
        <end position="314"/>
    </location>
</feature>
<dbReference type="Gene3D" id="2.170.270.10">
    <property type="entry name" value="SET domain"/>
    <property type="match status" value="1"/>
</dbReference>
<dbReference type="Pfam" id="PF00856">
    <property type="entry name" value="SET"/>
    <property type="match status" value="1"/>
</dbReference>
<dbReference type="RefSeq" id="XP_009535459.1">
    <property type="nucleotide sequence ID" value="XM_009537164.1"/>
</dbReference>
<dbReference type="InterPro" id="IPR049203">
    <property type="entry name" value="DUF6818"/>
</dbReference>
<dbReference type="SUPFAM" id="SSF82199">
    <property type="entry name" value="SET domain"/>
    <property type="match status" value="1"/>
</dbReference>
<evidence type="ECO:0000313" key="5">
    <source>
        <dbReference type="Proteomes" id="UP000002640"/>
    </source>
</evidence>
<feature type="compositionally biased region" description="Basic and acidic residues" evidence="1">
    <location>
        <begin position="404"/>
        <end position="424"/>
    </location>
</feature>
<dbReference type="PANTHER" id="PTHR34409">
    <property type="entry name" value="SET DOMAIN-CONTAINING PROTEIN"/>
    <property type="match status" value="1"/>
</dbReference>
<feature type="region of interest" description="Disordered" evidence="1">
    <location>
        <begin position="194"/>
        <end position="339"/>
    </location>
</feature>
<evidence type="ECO:0000256" key="1">
    <source>
        <dbReference type="SAM" id="MobiDB-lite"/>
    </source>
</evidence>
<accession>G5A671</accession>
<dbReference type="OMA" id="LEERYLM"/>
<dbReference type="InParanoid" id="G5A671"/>
<feature type="region of interest" description="Disordered" evidence="1">
    <location>
        <begin position="404"/>
        <end position="453"/>
    </location>
</feature>
<reference evidence="4 5" key="1">
    <citation type="journal article" date="2006" name="Science">
        <title>Phytophthora genome sequences uncover evolutionary origins and mechanisms of pathogenesis.</title>
        <authorList>
            <person name="Tyler B.M."/>
            <person name="Tripathy S."/>
            <person name="Zhang X."/>
            <person name="Dehal P."/>
            <person name="Jiang R.H."/>
            <person name="Aerts A."/>
            <person name="Arredondo F.D."/>
            <person name="Baxter L."/>
            <person name="Bensasson D."/>
            <person name="Beynon J.L."/>
            <person name="Chapman J."/>
            <person name="Damasceno C.M."/>
            <person name="Dorrance A.E."/>
            <person name="Dou D."/>
            <person name="Dickerman A.W."/>
            <person name="Dubchak I.L."/>
            <person name="Garbelotto M."/>
            <person name="Gijzen M."/>
            <person name="Gordon S.G."/>
            <person name="Govers F."/>
            <person name="Grunwald N.J."/>
            <person name="Huang W."/>
            <person name="Ivors K.L."/>
            <person name="Jones R.W."/>
            <person name="Kamoun S."/>
            <person name="Krampis K."/>
            <person name="Lamour K.H."/>
            <person name="Lee M.K."/>
            <person name="McDonald W.H."/>
            <person name="Medina M."/>
            <person name="Meijer H.J."/>
            <person name="Nordberg E.K."/>
            <person name="Maclean D.J."/>
            <person name="Ospina-Giraldo M.D."/>
            <person name="Morris P.F."/>
            <person name="Phuntumart V."/>
            <person name="Putnam N.H."/>
            <person name="Rash S."/>
            <person name="Rose J.K."/>
            <person name="Sakihama Y."/>
            <person name="Salamov A.A."/>
            <person name="Savidor A."/>
            <person name="Scheuring C.F."/>
            <person name="Smith B.M."/>
            <person name="Sobral B.W."/>
            <person name="Terry A."/>
            <person name="Torto-Alalibo T.A."/>
            <person name="Win J."/>
            <person name="Xu Z."/>
            <person name="Zhang H."/>
            <person name="Grigoriev I.V."/>
            <person name="Rokhsar D.S."/>
            <person name="Boore J.L."/>
        </authorList>
    </citation>
    <scope>NUCLEOTIDE SEQUENCE [LARGE SCALE GENOMIC DNA]</scope>
    <source>
        <strain evidence="4 5">P6497</strain>
    </source>
</reference>
<dbReference type="InterPro" id="IPR001214">
    <property type="entry name" value="SET_dom"/>
</dbReference>
<dbReference type="AlphaFoldDB" id="G5A671"/>
<proteinExistence type="predicted"/>
<dbReference type="GeneID" id="20647715"/>